<organism evidence="3 4">
    <name type="scientific">Knufia peltigerae</name>
    <dbReference type="NCBI Taxonomy" id="1002370"/>
    <lineage>
        <taxon>Eukaryota</taxon>
        <taxon>Fungi</taxon>
        <taxon>Dikarya</taxon>
        <taxon>Ascomycota</taxon>
        <taxon>Pezizomycotina</taxon>
        <taxon>Eurotiomycetes</taxon>
        <taxon>Chaetothyriomycetidae</taxon>
        <taxon>Chaetothyriales</taxon>
        <taxon>Trichomeriaceae</taxon>
        <taxon>Knufia</taxon>
    </lineage>
</organism>
<dbReference type="Pfam" id="PF08450">
    <property type="entry name" value="SGL"/>
    <property type="match status" value="1"/>
</dbReference>
<dbReference type="Proteomes" id="UP001172681">
    <property type="component" value="Unassembled WGS sequence"/>
</dbReference>
<dbReference type="InterPro" id="IPR052988">
    <property type="entry name" value="Oryzine_lactonohydrolase"/>
</dbReference>
<feature type="chain" id="PRO_5041295731" description="SMP-30/Gluconolactonase/LRE-like region domain-containing protein" evidence="1">
    <location>
        <begin position="18"/>
        <end position="395"/>
    </location>
</feature>
<feature type="signal peptide" evidence="1">
    <location>
        <begin position="1"/>
        <end position="17"/>
    </location>
</feature>
<dbReference type="PANTHER" id="PTHR47064:SF2">
    <property type="entry name" value="SMP-30_GLUCONOLACTONASE_LRE-LIKE REGION DOMAIN-CONTAINING PROTEIN-RELATED"/>
    <property type="match status" value="1"/>
</dbReference>
<dbReference type="EMBL" id="JAPDRN010000075">
    <property type="protein sequence ID" value="KAJ9628146.1"/>
    <property type="molecule type" value="Genomic_DNA"/>
</dbReference>
<dbReference type="InterPro" id="IPR013658">
    <property type="entry name" value="SGL"/>
</dbReference>
<dbReference type="InterPro" id="IPR011042">
    <property type="entry name" value="6-blade_b-propeller_TolB-like"/>
</dbReference>
<evidence type="ECO:0000313" key="4">
    <source>
        <dbReference type="Proteomes" id="UP001172681"/>
    </source>
</evidence>
<protein>
    <recommendedName>
        <fullName evidence="2">SMP-30/Gluconolactonase/LRE-like region domain-containing protein</fullName>
    </recommendedName>
</protein>
<reference evidence="3" key="1">
    <citation type="submission" date="2022-10" db="EMBL/GenBank/DDBJ databases">
        <title>Culturing micro-colonial fungi from biological soil crusts in the Mojave desert and describing Neophaeococcomyces mojavensis, and introducing the new genera and species Taxawa tesnikishii.</title>
        <authorList>
            <person name="Kurbessoian T."/>
            <person name="Stajich J.E."/>
        </authorList>
    </citation>
    <scope>NUCLEOTIDE SEQUENCE</scope>
    <source>
        <strain evidence="3">TK_35</strain>
    </source>
</reference>
<evidence type="ECO:0000259" key="2">
    <source>
        <dbReference type="Pfam" id="PF08450"/>
    </source>
</evidence>
<dbReference type="AlphaFoldDB" id="A0AA39CV22"/>
<keyword evidence="1" id="KW-0732">Signal</keyword>
<evidence type="ECO:0000313" key="3">
    <source>
        <dbReference type="EMBL" id="KAJ9628146.1"/>
    </source>
</evidence>
<name>A0AA39CV22_9EURO</name>
<proteinExistence type="predicted"/>
<keyword evidence="4" id="KW-1185">Reference proteome</keyword>
<sequence length="395" mass="42749">MSAPQVLLLVLTSLSWAFVGSMHISRRRDNPSVSPFDSYSPAFDKILGSNPQLLVVFNESKRLFYEGGIYHPPTDSYFVNSDRLNVSGSSDAEQVLVHVANVHTKPSWEILNLTSISNPISGVRYEEQEKGSTDSDRLAMVAWGNAKNDPPGGLYSISPYPPYKVTPLTTSLGVYHYNAPDDVTVLPDGTMYFTDPTYGSDEGLRPDPLLPNQIYRYDPVSNTTRVAADGFGRPNGITHSPDGTVLYVGDTGARVSSGETDYQGPRTTYGLTVKNVPSGAGGSAGPFVTDRRVFAMPYDLGANDGIKTDMAGNLWGLSLTGVYVWNPSGDLIGHIAVPTDDGGNMGFGRPGELFIHGGNVLYRMLMDESVVGTGVWFDSDPGAPSEISKRWTSHY</sequence>
<dbReference type="Gene3D" id="2.120.10.30">
    <property type="entry name" value="TolB, C-terminal domain"/>
    <property type="match status" value="1"/>
</dbReference>
<feature type="domain" description="SMP-30/Gluconolactonase/LRE-like region" evidence="2">
    <location>
        <begin position="165"/>
        <end position="352"/>
    </location>
</feature>
<comment type="caution">
    <text evidence="3">The sequence shown here is derived from an EMBL/GenBank/DDBJ whole genome shotgun (WGS) entry which is preliminary data.</text>
</comment>
<dbReference type="PANTHER" id="PTHR47064">
    <property type="entry name" value="PUTATIVE (AFU_ORTHOLOGUE AFUA_1G08990)-RELATED"/>
    <property type="match status" value="1"/>
</dbReference>
<dbReference type="SUPFAM" id="SSF63829">
    <property type="entry name" value="Calcium-dependent phosphotriesterase"/>
    <property type="match status" value="1"/>
</dbReference>
<accession>A0AA39CV22</accession>
<gene>
    <name evidence="3" type="ORF">H2204_009548</name>
</gene>
<evidence type="ECO:0000256" key="1">
    <source>
        <dbReference type="SAM" id="SignalP"/>
    </source>
</evidence>